<proteinExistence type="predicted"/>
<evidence type="ECO:0000313" key="1">
    <source>
        <dbReference type="EMBL" id="EYC08198.1"/>
    </source>
</evidence>
<protein>
    <submittedName>
        <fullName evidence="1">Uncharacterized protein</fullName>
    </submittedName>
</protein>
<accession>A0A016U0P8</accession>
<organism evidence="1 2">
    <name type="scientific">Ancylostoma ceylanicum</name>
    <dbReference type="NCBI Taxonomy" id="53326"/>
    <lineage>
        <taxon>Eukaryota</taxon>
        <taxon>Metazoa</taxon>
        <taxon>Ecdysozoa</taxon>
        <taxon>Nematoda</taxon>
        <taxon>Chromadorea</taxon>
        <taxon>Rhabditida</taxon>
        <taxon>Rhabditina</taxon>
        <taxon>Rhabditomorpha</taxon>
        <taxon>Strongyloidea</taxon>
        <taxon>Ancylostomatidae</taxon>
        <taxon>Ancylostomatinae</taxon>
        <taxon>Ancylostoma</taxon>
    </lineage>
</organism>
<name>A0A016U0P8_9BILA</name>
<comment type="caution">
    <text evidence="1">The sequence shown here is derived from an EMBL/GenBank/DDBJ whole genome shotgun (WGS) entry which is preliminary data.</text>
</comment>
<keyword evidence="2" id="KW-1185">Reference proteome</keyword>
<reference evidence="2" key="1">
    <citation type="journal article" date="2015" name="Nat. Genet.">
        <title>The genome and transcriptome of the zoonotic hookworm Ancylostoma ceylanicum identify infection-specific gene families.</title>
        <authorList>
            <person name="Schwarz E.M."/>
            <person name="Hu Y."/>
            <person name="Antoshechkin I."/>
            <person name="Miller M.M."/>
            <person name="Sternberg P.W."/>
            <person name="Aroian R.V."/>
        </authorList>
    </citation>
    <scope>NUCLEOTIDE SEQUENCE</scope>
    <source>
        <strain evidence="2">HY135</strain>
    </source>
</reference>
<dbReference type="AlphaFoldDB" id="A0A016U0P8"/>
<dbReference type="EMBL" id="JARK01001403">
    <property type="protein sequence ID" value="EYC08198.1"/>
    <property type="molecule type" value="Genomic_DNA"/>
</dbReference>
<gene>
    <name evidence="1" type="primary">Acey_s0067.g42</name>
    <name evidence="1" type="ORF">Y032_0067g42</name>
</gene>
<evidence type="ECO:0000313" key="2">
    <source>
        <dbReference type="Proteomes" id="UP000024635"/>
    </source>
</evidence>
<sequence>MKFYLMVSPALSLNMGSSDLRTSFEDHSKVIFRVPCSSTDSSKREGFAGATLHITKSLCAIDRKFSGAQSPLRVRGAFPLVTSVLRPHSAVRGRHSPGLGSDGIPGSAREFYHSKLFTLMRLIMIRIHPLEFQ</sequence>
<dbReference type="Proteomes" id="UP000024635">
    <property type="component" value="Unassembled WGS sequence"/>
</dbReference>